<gene>
    <name evidence="1" type="ORF">NM688_g5316</name>
</gene>
<dbReference type="EMBL" id="JANHOG010000966">
    <property type="protein sequence ID" value="KAJ3548316.1"/>
    <property type="molecule type" value="Genomic_DNA"/>
</dbReference>
<keyword evidence="2" id="KW-1185">Reference proteome</keyword>
<dbReference type="Proteomes" id="UP001148662">
    <property type="component" value="Unassembled WGS sequence"/>
</dbReference>
<evidence type="ECO:0000313" key="1">
    <source>
        <dbReference type="EMBL" id="KAJ3548316.1"/>
    </source>
</evidence>
<accession>A0ACC1SXE8</accession>
<sequence length="192" mass="20950">MTSTAGLSRRRVAPSSSSNLDDAEDAWALNGSSSNHTPSPSLSNSVSSSNGVTTHAGSAFQGGSKIAYDPRDLEREDEDARQGGKAPKLTIMEEVLLLGLKDKQGYLSFWNDNISYALRGCILIELALRRRIALVRDPSRRQLPVSERIVEVMDTRLTGETILDEALKMMKQQEASGEKLAVNTWIDLLSGT</sequence>
<proteinExistence type="predicted"/>
<name>A0ACC1SXE8_9APHY</name>
<reference evidence="1" key="1">
    <citation type="submission" date="2022-07" db="EMBL/GenBank/DDBJ databases">
        <title>Genome Sequence of Phlebia brevispora.</title>
        <authorList>
            <person name="Buettner E."/>
        </authorList>
    </citation>
    <scope>NUCLEOTIDE SEQUENCE</scope>
    <source>
        <strain evidence="1">MPL23</strain>
    </source>
</reference>
<organism evidence="1 2">
    <name type="scientific">Phlebia brevispora</name>
    <dbReference type="NCBI Taxonomy" id="194682"/>
    <lineage>
        <taxon>Eukaryota</taxon>
        <taxon>Fungi</taxon>
        <taxon>Dikarya</taxon>
        <taxon>Basidiomycota</taxon>
        <taxon>Agaricomycotina</taxon>
        <taxon>Agaricomycetes</taxon>
        <taxon>Polyporales</taxon>
        <taxon>Meruliaceae</taxon>
        <taxon>Phlebia</taxon>
    </lineage>
</organism>
<evidence type="ECO:0000313" key="2">
    <source>
        <dbReference type="Proteomes" id="UP001148662"/>
    </source>
</evidence>
<protein>
    <submittedName>
        <fullName evidence="1">Uncharacterized protein</fullName>
    </submittedName>
</protein>
<comment type="caution">
    <text evidence="1">The sequence shown here is derived from an EMBL/GenBank/DDBJ whole genome shotgun (WGS) entry which is preliminary data.</text>
</comment>